<evidence type="ECO:0000313" key="3">
    <source>
        <dbReference type="Proteomes" id="UP000284706"/>
    </source>
</evidence>
<feature type="compositionally biased region" description="Basic and acidic residues" evidence="1">
    <location>
        <begin position="9"/>
        <end position="21"/>
    </location>
</feature>
<organism evidence="2 3">
    <name type="scientific">Gymnopilus dilepis</name>
    <dbReference type="NCBI Taxonomy" id="231916"/>
    <lineage>
        <taxon>Eukaryota</taxon>
        <taxon>Fungi</taxon>
        <taxon>Dikarya</taxon>
        <taxon>Basidiomycota</taxon>
        <taxon>Agaricomycotina</taxon>
        <taxon>Agaricomycetes</taxon>
        <taxon>Agaricomycetidae</taxon>
        <taxon>Agaricales</taxon>
        <taxon>Agaricineae</taxon>
        <taxon>Hymenogastraceae</taxon>
        <taxon>Gymnopilus</taxon>
    </lineage>
</organism>
<evidence type="ECO:0000256" key="1">
    <source>
        <dbReference type="SAM" id="MobiDB-lite"/>
    </source>
</evidence>
<reference evidence="2 3" key="1">
    <citation type="journal article" date="2018" name="Evol. Lett.">
        <title>Horizontal gene cluster transfer increased hallucinogenic mushroom diversity.</title>
        <authorList>
            <person name="Reynolds H.T."/>
            <person name="Vijayakumar V."/>
            <person name="Gluck-Thaler E."/>
            <person name="Korotkin H.B."/>
            <person name="Matheny P.B."/>
            <person name="Slot J.C."/>
        </authorList>
    </citation>
    <scope>NUCLEOTIDE SEQUENCE [LARGE SCALE GENOMIC DNA]</scope>
    <source>
        <strain evidence="2 3">SRW20</strain>
    </source>
</reference>
<dbReference type="AlphaFoldDB" id="A0A409YWY3"/>
<accession>A0A409YWY3</accession>
<dbReference type="Proteomes" id="UP000284706">
    <property type="component" value="Unassembled WGS sequence"/>
</dbReference>
<gene>
    <name evidence="2" type="ORF">CVT26_013467</name>
</gene>
<evidence type="ECO:0000313" key="2">
    <source>
        <dbReference type="EMBL" id="PPR07498.1"/>
    </source>
</evidence>
<sequence>MSTPTQKPAHSEDIVGQKDGHGPSPYLQDLEQEQPTLTATDRSTLLEFPECGFSPSLKHRQQVLHQRVNSH</sequence>
<dbReference type="InParanoid" id="A0A409YWY3"/>
<proteinExistence type="predicted"/>
<feature type="region of interest" description="Disordered" evidence="1">
    <location>
        <begin position="1"/>
        <end position="28"/>
    </location>
</feature>
<comment type="caution">
    <text evidence="2">The sequence shown here is derived from an EMBL/GenBank/DDBJ whole genome shotgun (WGS) entry which is preliminary data.</text>
</comment>
<dbReference type="EMBL" id="NHYE01000111">
    <property type="protein sequence ID" value="PPR07498.1"/>
    <property type="molecule type" value="Genomic_DNA"/>
</dbReference>
<keyword evidence="3" id="KW-1185">Reference proteome</keyword>
<protein>
    <submittedName>
        <fullName evidence="2">Uncharacterized protein</fullName>
    </submittedName>
</protein>
<name>A0A409YWY3_9AGAR</name>